<proteinExistence type="predicted"/>
<evidence type="ECO:0000313" key="2">
    <source>
        <dbReference type="Proteomes" id="UP001148662"/>
    </source>
</evidence>
<comment type="caution">
    <text evidence="1">The sequence shown here is derived from an EMBL/GenBank/DDBJ whole genome shotgun (WGS) entry which is preliminary data.</text>
</comment>
<gene>
    <name evidence="1" type="ORF">NM688_g8444</name>
</gene>
<dbReference type="Proteomes" id="UP001148662">
    <property type="component" value="Unassembled WGS sequence"/>
</dbReference>
<name>A0ACC1RT87_9APHY</name>
<protein>
    <submittedName>
        <fullName evidence="1">Uncharacterized protein</fullName>
    </submittedName>
</protein>
<organism evidence="1 2">
    <name type="scientific">Phlebia brevispora</name>
    <dbReference type="NCBI Taxonomy" id="194682"/>
    <lineage>
        <taxon>Eukaryota</taxon>
        <taxon>Fungi</taxon>
        <taxon>Dikarya</taxon>
        <taxon>Basidiomycota</taxon>
        <taxon>Agaricomycotina</taxon>
        <taxon>Agaricomycetes</taxon>
        <taxon>Polyporales</taxon>
        <taxon>Meruliaceae</taxon>
        <taxon>Phlebia</taxon>
    </lineage>
</organism>
<sequence>MHPLAAVSSRIVPPQRGYPFYVTAKRYAFGGEGPHAVTLLLLHSTSFHKEVYEPTLEELAICLQDPQTKGIVNIKEAWVIECPNHGESAILNQELLKQPQYEEYFSCERYAEAAYHFLTARDTNGLPYINCPPEKLVGVGHSLGGVSMVFLSRKVKFASLVIVDPFLFPGEPEHLRTLRQHMVCGAYERRDVWATRDEARDCLKKKKWDRRVLDLYVKYAVREHPAWNHPSMPYRGFSLACTREQEATMYRDPDGATKPIPYLRRTCTTIPVHVAFGKKSDIIPRYVQENLVNSCHFASVTWLSDVGHLVPQHSPHQLAQVIHHALVERESSSQHYSKL</sequence>
<accession>A0ACC1RT87</accession>
<reference evidence="1" key="1">
    <citation type="submission" date="2022-07" db="EMBL/GenBank/DDBJ databases">
        <title>Genome Sequence of Phlebia brevispora.</title>
        <authorList>
            <person name="Buettner E."/>
        </authorList>
    </citation>
    <scope>NUCLEOTIDE SEQUENCE</scope>
    <source>
        <strain evidence="1">MPL23</strain>
    </source>
</reference>
<dbReference type="EMBL" id="JANHOG010002270">
    <property type="protein sequence ID" value="KAJ3525179.1"/>
    <property type="molecule type" value="Genomic_DNA"/>
</dbReference>
<evidence type="ECO:0000313" key="1">
    <source>
        <dbReference type="EMBL" id="KAJ3525179.1"/>
    </source>
</evidence>
<keyword evidence="2" id="KW-1185">Reference proteome</keyword>